<dbReference type="Gene3D" id="1.10.630.10">
    <property type="entry name" value="Cytochrome P450"/>
    <property type="match status" value="1"/>
</dbReference>
<keyword evidence="10 13" id="KW-0503">Monooxygenase</keyword>
<sequence length="531" mass="61111">MQQTAAIKNQAGSFPFPRHRKKKLEIWFLILLLLSSSLLFKAFFNFFSSSKTVPHTLPPSPSSFPIISNLLWVRKSLLQNEQSLRHLSRALGPMVTLHVGPFPSIFVFDRSLAHQALIQNGSLFSDRPKSLPANMIMDSNQHNISTASYGPTWRLFRRNLTSEILHPSRIKSYSHARKWVLGILFGVLQQKAKSGESVEVLVHFQYAMCCLLVLICFGDKLSQQQIEEIGAVHRRVLNGFARFNVLNFWPRVTKILLRKRWDQLFQLRKELDDALIPLIRQRKKAKDERLSNKGSDDYELAYVDTLLDLELPEEKRKLDEAEMVTLASEFINAGTDTTSTALQWIMANLVKYPYIQDRLFLEIKGVLGDYVEEIEEEDLQKMPYLKAVILEGLRRHPPAHFVVPHCVTEDTVLGGYLIPKNGMINFMVADIGWDPKVWEDPMAFKPERFIGEEVFDITGSREIKMMPFGVGRRICPGLGLALLHLEYFVANLIWKFEWKAMDGYEISLEEKHEFTIVMKTPLMAHISPRKS</sequence>
<comment type="similarity">
    <text evidence="3 13">Belongs to the cytochrome P450 family.</text>
</comment>
<name>A0A2P5YEV4_GOSBA</name>
<evidence type="ECO:0000256" key="8">
    <source>
        <dbReference type="ARBA" id="ARBA00023002"/>
    </source>
</evidence>
<evidence type="ECO:0000256" key="10">
    <source>
        <dbReference type="ARBA" id="ARBA00023033"/>
    </source>
</evidence>
<evidence type="ECO:0000256" key="9">
    <source>
        <dbReference type="ARBA" id="ARBA00023004"/>
    </source>
</evidence>
<evidence type="ECO:0000256" key="14">
    <source>
        <dbReference type="SAM" id="Phobius"/>
    </source>
</evidence>
<keyword evidence="6 12" id="KW-0479">Metal-binding</keyword>
<dbReference type="SUPFAM" id="SSF48264">
    <property type="entry name" value="Cytochrome P450"/>
    <property type="match status" value="1"/>
</dbReference>
<gene>
    <name evidence="15" type="ORF">GOBAR_AA06455</name>
</gene>
<dbReference type="GO" id="GO:0016709">
    <property type="term" value="F:oxidoreductase activity, acting on paired donors, with incorporation or reduction of molecular oxygen, NAD(P)H as one donor, and incorporation of one atom of oxygen"/>
    <property type="evidence" value="ECO:0007669"/>
    <property type="project" value="TreeGrafter"/>
</dbReference>
<dbReference type="CDD" id="cd11075">
    <property type="entry name" value="CYP77_89"/>
    <property type="match status" value="1"/>
</dbReference>
<dbReference type="GO" id="GO:0005506">
    <property type="term" value="F:iron ion binding"/>
    <property type="evidence" value="ECO:0007669"/>
    <property type="project" value="InterPro"/>
</dbReference>
<reference evidence="15 16" key="1">
    <citation type="submission" date="2015-01" db="EMBL/GenBank/DDBJ databases">
        <title>Genome of allotetraploid Gossypium barbadense reveals genomic plasticity and fiber elongation in cotton evolution.</title>
        <authorList>
            <person name="Chen X."/>
            <person name="Liu X."/>
            <person name="Zhao B."/>
            <person name="Zheng H."/>
            <person name="Hu Y."/>
            <person name="Lu G."/>
            <person name="Yang C."/>
            <person name="Chen J."/>
            <person name="Shan C."/>
            <person name="Zhang L."/>
            <person name="Zhou Y."/>
            <person name="Wang L."/>
            <person name="Guo W."/>
            <person name="Bai Y."/>
            <person name="Ruan J."/>
            <person name="Shangguan X."/>
            <person name="Mao Y."/>
            <person name="Jiang J."/>
            <person name="Zhu Y."/>
            <person name="Lei J."/>
            <person name="Kang H."/>
            <person name="Chen S."/>
            <person name="He X."/>
            <person name="Wang R."/>
            <person name="Wang Y."/>
            <person name="Chen J."/>
            <person name="Wang L."/>
            <person name="Yu S."/>
            <person name="Wang B."/>
            <person name="Wei J."/>
            <person name="Song S."/>
            <person name="Lu X."/>
            <person name="Gao Z."/>
            <person name="Gu W."/>
            <person name="Deng X."/>
            <person name="Ma D."/>
            <person name="Wang S."/>
            <person name="Liang W."/>
            <person name="Fang L."/>
            <person name="Cai C."/>
            <person name="Zhu X."/>
            <person name="Zhou B."/>
            <person name="Zhang Y."/>
            <person name="Chen Z."/>
            <person name="Xu S."/>
            <person name="Zhu R."/>
            <person name="Wang S."/>
            <person name="Zhang T."/>
            <person name="Zhao G."/>
        </authorList>
    </citation>
    <scope>NUCLEOTIDE SEQUENCE [LARGE SCALE GENOMIC DNA]</scope>
    <source>
        <strain evidence="16">cv. Xinhai21</strain>
        <tissue evidence="15">Leaf</tissue>
    </source>
</reference>
<dbReference type="Pfam" id="PF00067">
    <property type="entry name" value="p450"/>
    <property type="match status" value="1"/>
</dbReference>
<keyword evidence="7 14" id="KW-1133">Transmembrane helix</keyword>
<dbReference type="PROSITE" id="PS00086">
    <property type="entry name" value="CYTOCHROME_P450"/>
    <property type="match status" value="1"/>
</dbReference>
<accession>A0A2P5YEV4</accession>
<evidence type="ECO:0000256" key="2">
    <source>
        <dbReference type="ARBA" id="ARBA00004167"/>
    </source>
</evidence>
<evidence type="ECO:0000256" key="12">
    <source>
        <dbReference type="PIRSR" id="PIRSR602401-1"/>
    </source>
</evidence>
<keyword evidence="5 14" id="KW-0812">Transmembrane</keyword>
<protein>
    <recommendedName>
        <fullName evidence="17">Cytochrome P450</fullName>
    </recommendedName>
</protein>
<evidence type="ECO:0000256" key="5">
    <source>
        <dbReference type="ARBA" id="ARBA00022692"/>
    </source>
</evidence>
<evidence type="ECO:0000313" key="16">
    <source>
        <dbReference type="Proteomes" id="UP000239757"/>
    </source>
</evidence>
<keyword evidence="11 14" id="KW-0472">Membrane</keyword>
<evidence type="ECO:0000256" key="1">
    <source>
        <dbReference type="ARBA" id="ARBA00001971"/>
    </source>
</evidence>
<evidence type="ECO:0008006" key="17">
    <source>
        <dbReference type="Google" id="ProtNLM"/>
    </source>
</evidence>
<dbReference type="FunFam" id="1.10.630.10:FF:000012">
    <property type="entry name" value="Cytochrome P450 family protein"/>
    <property type="match status" value="1"/>
</dbReference>
<dbReference type="InterPro" id="IPR002401">
    <property type="entry name" value="Cyt_P450_E_grp-I"/>
</dbReference>
<dbReference type="EMBL" id="KZ663282">
    <property type="protein sequence ID" value="PPS14122.1"/>
    <property type="molecule type" value="Genomic_DNA"/>
</dbReference>
<dbReference type="OrthoDB" id="1055148at2759"/>
<dbReference type="InterPro" id="IPR001128">
    <property type="entry name" value="Cyt_P450"/>
</dbReference>
<dbReference type="PANTHER" id="PTHR24298:SF800">
    <property type="entry name" value="CYTOCHROME P450 89A2-RELATED"/>
    <property type="match status" value="1"/>
</dbReference>
<dbReference type="PANTHER" id="PTHR24298">
    <property type="entry name" value="FLAVONOID 3'-MONOOXYGENASE-RELATED"/>
    <property type="match status" value="1"/>
</dbReference>
<dbReference type="GO" id="GO:0020037">
    <property type="term" value="F:heme binding"/>
    <property type="evidence" value="ECO:0007669"/>
    <property type="project" value="InterPro"/>
</dbReference>
<evidence type="ECO:0000256" key="3">
    <source>
        <dbReference type="ARBA" id="ARBA00010617"/>
    </source>
</evidence>
<comment type="subcellular location">
    <subcellularLocation>
        <location evidence="2">Membrane</location>
        <topology evidence="2">Single-pass membrane protein</topology>
    </subcellularLocation>
</comment>
<evidence type="ECO:0000256" key="11">
    <source>
        <dbReference type="ARBA" id="ARBA00023136"/>
    </source>
</evidence>
<dbReference type="AlphaFoldDB" id="A0A2P5YEV4"/>
<keyword evidence="8 13" id="KW-0560">Oxidoreductase</keyword>
<evidence type="ECO:0000313" key="15">
    <source>
        <dbReference type="EMBL" id="PPS14122.1"/>
    </source>
</evidence>
<feature type="transmembrane region" description="Helical" evidence="14">
    <location>
        <begin position="26"/>
        <end position="47"/>
    </location>
</feature>
<evidence type="ECO:0000256" key="13">
    <source>
        <dbReference type="RuleBase" id="RU000461"/>
    </source>
</evidence>
<dbReference type="InterPro" id="IPR036396">
    <property type="entry name" value="Cyt_P450_sf"/>
</dbReference>
<keyword evidence="4 12" id="KW-0349">Heme</keyword>
<dbReference type="GO" id="GO:0016020">
    <property type="term" value="C:membrane"/>
    <property type="evidence" value="ECO:0007669"/>
    <property type="project" value="UniProtKB-SubCell"/>
</dbReference>
<comment type="cofactor">
    <cofactor evidence="1 12">
        <name>heme</name>
        <dbReference type="ChEBI" id="CHEBI:30413"/>
    </cofactor>
</comment>
<feature type="binding site" description="axial binding residue" evidence="12">
    <location>
        <position position="475"/>
    </location>
    <ligand>
        <name>heme</name>
        <dbReference type="ChEBI" id="CHEBI:30413"/>
    </ligand>
    <ligandPart>
        <name>Fe</name>
        <dbReference type="ChEBI" id="CHEBI:18248"/>
    </ligandPart>
</feature>
<dbReference type="InterPro" id="IPR017972">
    <property type="entry name" value="Cyt_P450_CS"/>
</dbReference>
<dbReference type="InterPro" id="IPR051103">
    <property type="entry name" value="Plant_metabolite_P450s"/>
</dbReference>
<dbReference type="PRINTS" id="PR00463">
    <property type="entry name" value="EP450I"/>
</dbReference>
<dbReference type="PRINTS" id="PR00385">
    <property type="entry name" value="P450"/>
</dbReference>
<dbReference type="Proteomes" id="UP000239757">
    <property type="component" value="Unassembled WGS sequence"/>
</dbReference>
<evidence type="ECO:0000256" key="4">
    <source>
        <dbReference type="ARBA" id="ARBA00022617"/>
    </source>
</evidence>
<evidence type="ECO:0000256" key="7">
    <source>
        <dbReference type="ARBA" id="ARBA00022989"/>
    </source>
</evidence>
<organism evidence="15 16">
    <name type="scientific">Gossypium barbadense</name>
    <name type="common">Sea Island cotton</name>
    <name type="synonym">Hibiscus barbadensis</name>
    <dbReference type="NCBI Taxonomy" id="3634"/>
    <lineage>
        <taxon>Eukaryota</taxon>
        <taxon>Viridiplantae</taxon>
        <taxon>Streptophyta</taxon>
        <taxon>Embryophyta</taxon>
        <taxon>Tracheophyta</taxon>
        <taxon>Spermatophyta</taxon>
        <taxon>Magnoliopsida</taxon>
        <taxon>eudicotyledons</taxon>
        <taxon>Gunneridae</taxon>
        <taxon>Pentapetalae</taxon>
        <taxon>rosids</taxon>
        <taxon>malvids</taxon>
        <taxon>Malvales</taxon>
        <taxon>Malvaceae</taxon>
        <taxon>Malvoideae</taxon>
        <taxon>Gossypium</taxon>
    </lineage>
</organism>
<evidence type="ECO:0000256" key="6">
    <source>
        <dbReference type="ARBA" id="ARBA00022723"/>
    </source>
</evidence>
<proteinExistence type="inferred from homology"/>
<keyword evidence="9 12" id="KW-0408">Iron</keyword>